<proteinExistence type="predicted"/>
<evidence type="ECO:0000256" key="1">
    <source>
        <dbReference type="SAM" id="MobiDB-lite"/>
    </source>
</evidence>
<dbReference type="AlphaFoldDB" id="A0A9N9F3U0"/>
<feature type="region of interest" description="Disordered" evidence="1">
    <location>
        <begin position="36"/>
        <end position="80"/>
    </location>
</feature>
<name>A0A9N9F3U0_9GLOM</name>
<evidence type="ECO:0000313" key="2">
    <source>
        <dbReference type="EMBL" id="CAG8507974.1"/>
    </source>
</evidence>
<gene>
    <name evidence="2" type="ORF">PBRASI_LOCUS2958</name>
</gene>
<sequence length="80" mass="8680">MARYDFILIKFSHSIIKIKYLRVPDEIIEMVREDAARRQASGGNRGGRGQRGSGRGGGRGSSSRGGRGGMRGGGDRSRRS</sequence>
<keyword evidence="3" id="KW-1185">Reference proteome</keyword>
<organism evidence="2 3">
    <name type="scientific">Paraglomus brasilianum</name>
    <dbReference type="NCBI Taxonomy" id="144538"/>
    <lineage>
        <taxon>Eukaryota</taxon>
        <taxon>Fungi</taxon>
        <taxon>Fungi incertae sedis</taxon>
        <taxon>Mucoromycota</taxon>
        <taxon>Glomeromycotina</taxon>
        <taxon>Glomeromycetes</taxon>
        <taxon>Paraglomerales</taxon>
        <taxon>Paraglomeraceae</taxon>
        <taxon>Paraglomus</taxon>
    </lineage>
</organism>
<accession>A0A9N9F3U0</accession>
<dbReference type="OrthoDB" id="747253at2759"/>
<evidence type="ECO:0000313" key="3">
    <source>
        <dbReference type="Proteomes" id="UP000789739"/>
    </source>
</evidence>
<feature type="compositionally biased region" description="Gly residues" evidence="1">
    <location>
        <begin position="43"/>
        <end position="72"/>
    </location>
</feature>
<dbReference type="EMBL" id="CAJVPI010000249">
    <property type="protein sequence ID" value="CAG8507974.1"/>
    <property type="molecule type" value="Genomic_DNA"/>
</dbReference>
<comment type="caution">
    <text evidence="2">The sequence shown here is derived from an EMBL/GenBank/DDBJ whole genome shotgun (WGS) entry which is preliminary data.</text>
</comment>
<dbReference type="Proteomes" id="UP000789739">
    <property type="component" value="Unassembled WGS sequence"/>
</dbReference>
<protein>
    <submittedName>
        <fullName evidence="2">11074_t:CDS:1</fullName>
    </submittedName>
</protein>
<reference evidence="2" key="1">
    <citation type="submission" date="2021-06" db="EMBL/GenBank/DDBJ databases">
        <authorList>
            <person name="Kallberg Y."/>
            <person name="Tangrot J."/>
            <person name="Rosling A."/>
        </authorList>
    </citation>
    <scope>NUCLEOTIDE SEQUENCE</scope>
    <source>
        <strain evidence="2">BR232B</strain>
    </source>
</reference>